<dbReference type="EMBL" id="BSUN01000001">
    <property type="protein sequence ID" value="GMA35026.1"/>
    <property type="molecule type" value="Genomic_DNA"/>
</dbReference>
<keyword evidence="2" id="KW-0694">RNA-binding</keyword>
<dbReference type="InterPro" id="IPR011035">
    <property type="entry name" value="Ribosomal_bL25/Gln-tRNA_synth"/>
</dbReference>
<name>A0ABQ6ICN6_9MICO</name>
<evidence type="ECO:0000313" key="7">
    <source>
        <dbReference type="EMBL" id="GMA35026.1"/>
    </source>
</evidence>
<dbReference type="Gene3D" id="2.40.240.10">
    <property type="entry name" value="Ribosomal Protein L25, Chain P"/>
    <property type="match status" value="1"/>
</dbReference>
<dbReference type="SUPFAM" id="SSF50715">
    <property type="entry name" value="Ribosomal protein L25-like"/>
    <property type="match status" value="1"/>
</dbReference>
<organism evidence="7 8">
    <name type="scientific">Demequina litorisediminis</name>
    <dbReference type="NCBI Taxonomy" id="1849022"/>
    <lineage>
        <taxon>Bacteria</taxon>
        <taxon>Bacillati</taxon>
        <taxon>Actinomycetota</taxon>
        <taxon>Actinomycetes</taxon>
        <taxon>Micrococcales</taxon>
        <taxon>Demequinaceae</taxon>
        <taxon>Demequina</taxon>
    </lineage>
</organism>
<evidence type="ECO:0008006" key="9">
    <source>
        <dbReference type="Google" id="ProtNLM"/>
    </source>
</evidence>
<keyword evidence="4" id="KW-0687">Ribonucleoprotein</keyword>
<dbReference type="Pfam" id="PF01386">
    <property type="entry name" value="Ribosomal_L25p"/>
    <property type="match status" value="1"/>
</dbReference>
<dbReference type="PANTHER" id="PTHR33284">
    <property type="entry name" value="RIBOSOMAL PROTEIN L25/GLN-TRNA SYNTHETASE, ANTI-CODON-BINDING DOMAIN-CONTAINING PROTEIN"/>
    <property type="match status" value="1"/>
</dbReference>
<dbReference type="Proteomes" id="UP001157125">
    <property type="component" value="Unassembled WGS sequence"/>
</dbReference>
<feature type="domain" description="Large ribosomal subunit protein bL25 L25" evidence="5">
    <location>
        <begin position="3"/>
        <end position="40"/>
    </location>
</feature>
<evidence type="ECO:0000256" key="3">
    <source>
        <dbReference type="ARBA" id="ARBA00022980"/>
    </source>
</evidence>
<proteinExistence type="predicted"/>
<protein>
    <recommendedName>
        <fullName evidence="9">50S ribosomal protein L25</fullName>
    </recommendedName>
</protein>
<sequence>MALKNPNALLTLQFDGKEELAVAKDVQRHPIKPVILHVDLLLVKKGEKIVVDVPVHIEGESAPGTIHFQEASTLQVLAEATHLPESFVVSIDGLEEGAKVLASDVKAPKGVEARG</sequence>
<reference evidence="8" key="1">
    <citation type="journal article" date="2019" name="Int. J. Syst. Evol. Microbiol.">
        <title>The Global Catalogue of Microorganisms (GCM) 10K type strain sequencing project: providing services to taxonomists for standard genome sequencing and annotation.</title>
        <authorList>
            <consortium name="The Broad Institute Genomics Platform"/>
            <consortium name="The Broad Institute Genome Sequencing Center for Infectious Disease"/>
            <person name="Wu L."/>
            <person name="Ma J."/>
        </authorList>
    </citation>
    <scope>NUCLEOTIDE SEQUENCE [LARGE SCALE GENOMIC DNA]</scope>
    <source>
        <strain evidence="8">NBRC 112299</strain>
    </source>
</reference>
<dbReference type="Gene3D" id="2.170.120.20">
    <property type="entry name" value="Ribosomal protein L25, beta domain"/>
    <property type="match status" value="1"/>
</dbReference>
<dbReference type="InterPro" id="IPR020056">
    <property type="entry name" value="Rbsml_bL25/Gln-tRNA_synth_N"/>
</dbReference>
<dbReference type="InterPro" id="IPR037121">
    <property type="entry name" value="Ribosomal_bL25_C"/>
</dbReference>
<keyword evidence="1" id="KW-0699">rRNA-binding</keyword>
<accession>A0ABQ6ICN6</accession>
<dbReference type="Pfam" id="PF14693">
    <property type="entry name" value="Ribosomal_TL5_C"/>
    <property type="match status" value="1"/>
</dbReference>
<dbReference type="InterPro" id="IPR029751">
    <property type="entry name" value="Ribosomal_L25_dom"/>
</dbReference>
<evidence type="ECO:0000313" key="8">
    <source>
        <dbReference type="Proteomes" id="UP001157125"/>
    </source>
</evidence>
<comment type="caution">
    <text evidence="7">The sequence shown here is derived from an EMBL/GenBank/DDBJ whole genome shotgun (WGS) entry which is preliminary data.</text>
</comment>
<keyword evidence="8" id="KW-1185">Reference proteome</keyword>
<evidence type="ECO:0000256" key="4">
    <source>
        <dbReference type="ARBA" id="ARBA00023274"/>
    </source>
</evidence>
<dbReference type="InterPro" id="IPR020057">
    <property type="entry name" value="Ribosomal_bL25_b-dom"/>
</dbReference>
<keyword evidence="3" id="KW-0689">Ribosomal protein</keyword>
<dbReference type="PANTHER" id="PTHR33284:SF1">
    <property type="entry name" value="RIBOSOMAL PROTEIN L25_GLN-TRNA SYNTHETASE, ANTI-CODON-BINDING DOMAIN-CONTAINING PROTEIN"/>
    <property type="match status" value="1"/>
</dbReference>
<dbReference type="InterPro" id="IPR001021">
    <property type="entry name" value="Ribosomal_bL25_long"/>
</dbReference>
<feature type="domain" description="Large ribosomal subunit protein bL25 beta" evidence="6">
    <location>
        <begin position="48"/>
        <end position="112"/>
    </location>
</feature>
<dbReference type="InterPro" id="IPR020930">
    <property type="entry name" value="Ribosomal_uL5_bac-type"/>
</dbReference>
<dbReference type="CDD" id="cd00495">
    <property type="entry name" value="Ribosomal_L25_TL5_CTC"/>
    <property type="match status" value="1"/>
</dbReference>
<evidence type="ECO:0000259" key="6">
    <source>
        <dbReference type="Pfam" id="PF14693"/>
    </source>
</evidence>
<evidence type="ECO:0000256" key="2">
    <source>
        <dbReference type="ARBA" id="ARBA00022884"/>
    </source>
</evidence>
<gene>
    <name evidence="7" type="ORF">GCM10025876_12300</name>
</gene>
<dbReference type="NCBIfam" id="TIGR00731">
    <property type="entry name" value="bL25_bact_ctc"/>
    <property type="match status" value="1"/>
</dbReference>
<evidence type="ECO:0000256" key="1">
    <source>
        <dbReference type="ARBA" id="ARBA00022730"/>
    </source>
</evidence>
<evidence type="ECO:0000259" key="5">
    <source>
        <dbReference type="Pfam" id="PF01386"/>
    </source>
</evidence>